<gene>
    <name evidence="2" type="ORF">SAMN05192585_11362</name>
</gene>
<keyword evidence="2" id="KW-0282">Flagellum</keyword>
<name>A0A1G9ZH69_9FIRM</name>
<dbReference type="AlphaFoldDB" id="A0A1G9ZH69"/>
<dbReference type="Proteomes" id="UP000199182">
    <property type="component" value="Unassembled WGS sequence"/>
</dbReference>
<keyword evidence="3" id="KW-1185">Reference proteome</keyword>
<keyword evidence="2" id="KW-0969">Cilium</keyword>
<dbReference type="STRING" id="258515.SAMN05192585_11362"/>
<reference evidence="2 3" key="1">
    <citation type="submission" date="2016-10" db="EMBL/GenBank/DDBJ databases">
        <authorList>
            <person name="de Groot N.N."/>
        </authorList>
    </citation>
    <scope>NUCLEOTIDE SEQUENCE [LARGE SCALE GENOMIC DNA]</scope>
    <source>
        <strain evidence="2 3">CGMCC 1.5012</strain>
    </source>
</reference>
<keyword evidence="2" id="KW-0966">Cell projection</keyword>
<organism evidence="2 3">
    <name type="scientific">Acetanaerobacterium elongatum</name>
    <dbReference type="NCBI Taxonomy" id="258515"/>
    <lineage>
        <taxon>Bacteria</taxon>
        <taxon>Bacillati</taxon>
        <taxon>Bacillota</taxon>
        <taxon>Clostridia</taxon>
        <taxon>Eubacteriales</taxon>
        <taxon>Oscillospiraceae</taxon>
        <taxon>Acetanaerobacterium</taxon>
    </lineage>
</organism>
<accession>A0A1G9ZH69</accession>
<sequence>MVIQRFDSAQFYKNYAANSNSKGTEKVVESKGGTDRLDRLELSSNAAQAKSAFLTRSIAAEVNENTSIERLSAIKQSIADGTYRVSSSVIASALLSGGCPGIE</sequence>
<dbReference type="InterPro" id="IPR031316">
    <property type="entry name" value="FlgM_C"/>
</dbReference>
<evidence type="ECO:0000313" key="2">
    <source>
        <dbReference type="EMBL" id="SDN20669.1"/>
    </source>
</evidence>
<feature type="domain" description="Anti-sigma-28 factor FlgM C-terminal" evidence="1">
    <location>
        <begin position="38"/>
        <end position="95"/>
    </location>
</feature>
<proteinExistence type="predicted"/>
<dbReference type="InterPro" id="IPR035890">
    <property type="entry name" value="Anti-sigma-28_factor_FlgM_sf"/>
</dbReference>
<dbReference type="SUPFAM" id="SSF101498">
    <property type="entry name" value="Anti-sigma factor FlgM"/>
    <property type="match status" value="1"/>
</dbReference>
<evidence type="ECO:0000313" key="3">
    <source>
        <dbReference type="Proteomes" id="UP000199182"/>
    </source>
</evidence>
<dbReference type="RefSeq" id="WP_092639692.1">
    <property type="nucleotide sequence ID" value="NZ_FNID01000013.1"/>
</dbReference>
<protein>
    <submittedName>
        <fullName evidence="2">Negative regulator of flagellin synthesis FlgM</fullName>
    </submittedName>
</protein>
<evidence type="ECO:0000259" key="1">
    <source>
        <dbReference type="Pfam" id="PF04316"/>
    </source>
</evidence>
<dbReference type="EMBL" id="FNID01000013">
    <property type="protein sequence ID" value="SDN20669.1"/>
    <property type="molecule type" value="Genomic_DNA"/>
</dbReference>
<dbReference type="Pfam" id="PF04316">
    <property type="entry name" value="FlgM"/>
    <property type="match status" value="1"/>
</dbReference>